<dbReference type="GO" id="GO:0006298">
    <property type="term" value="P:mismatch repair"/>
    <property type="evidence" value="ECO:0007669"/>
    <property type="project" value="TreeGrafter"/>
</dbReference>
<evidence type="ECO:0000256" key="6">
    <source>
        <dbReference type="ARBA" id="ARBA00047942"/>
    </source>
</evidence>
<feature type="binding site" evidence="7">
    <location>
        <position position="176"/>
    </location>
    <ligand>
        <name>S-adenosyl-L-methionine</name>
        <dbReference type="ChEBI" id="CHEBI:59789"/>
    </ligand>
</feature>
<dbReference type="RefSeq" id="WP_150680744.1">
    <property type="nucleotide sequence ID" value="NZ_CABPSK010000003.1"/>
</dbReference>
<keyword evidence="9" id="KW-1185">Reference proteome</keyword>
<feature type="binding site" evidence="7">
    <location>
        <position position="12"/>
    </location>
    <ligand>
        <name>S-adenosyl-L-methionine</name>
        <dbReference type="ChEBI" id="CHEBI:59789"/>
    </ligand>
</feature>
<evidence type="ECO:0000313" key="9">
    <source>
        <dbReference type="Proteomes" id="UP000366945"/>
    </source>
</evidence>
<keyword evidence="8" id="KW-0378">Hydrolase</keyword>
<reference evidence="8 9" key="1">
    <citation type="submission" date="2019-08" db="EMBL/GenBank/DDBJ databases">
        <authorList>
            <person name="Peeters C."/>
        </authorList>
    </citation>
    <scope>NUCLEOTIDE SEQUENCE [LARGE SCALE GENOMIC DNA]</scope>
    <source>
        <strain evidence="8 9">LMG 31114</strain>
    </source>
</reference>
<dbReference type="InterPro" id="IPR012263">
    <property type="entry name" value="M_m6A_EcoRV"/>
</dbReference>
<protein>
    <recommendedName>
        <fullName evidence="2">site-specific DNA-methyltransferase (adenine-specific)</fullName>
        <ecNumber evidence="2">2.1.1.72</ecNumber>
    </recommendedName>
</protein>
<keyword evidence="3" id="KW-0489">Methyltransferase</keyword>
<name>A0A5E4WUD0_9BURK</name>
<dbReference type="GO" id="GO:0009307">
    <property type="term" value="P:DNA restriction-modification system"/>
    <property type="evidence" value="ECO:0007669"/>
    <property type="project" value="InterPro"/>
</dbReference>
<dbReference type="Gene3D" id="1.10.1020.10">
    <property type="entry name" value="Adenine-specific Methyltransferase, Domain 2"/>
    <property type="match status" value="1"/>
</dbReference>
<dbReference type="GeneID" id="300405505"/>
<feature type="binding site" evidence="7">
    <location>
        <position position="53"/>
    </location>
    <ligand>
        <name>S-adenosyl-L-methionine</name>
        <dbReference type="ChEBI" id="CHEBI:59789"/>
    </ligand>
</feature>
<dbReference type="EC" id="2.1.1.72" evidence="2"/>
<dbReference type="OrthoDB" id="9805629at2"/>
<dbReference type="Gene3D" id="3.40.50.150">
    <property type="entry name" value="Vaccinia Virus protein VP39"/>
    <property type="match status" value="1"/>
</dbReference>
<dbReference type="EMBL" id="CABPSK010000003">
    <property type="protein sequence ID" value="VVE27883.1"/>
    <property type="molecule type" value="Genomic_DNA"/>
</dbReference>
<dbReference type="PRINTS" id="PR00505">
    <property type="entry name" value="D12N6MTFRASE"/>
</dbReference>
<evidence type="ECO:0000256" key="7">
    <source>
        <dbReference type="PIRSR" id="PIRSR000398-1"/>
    </source>
</evidence>
<evidence type="ECO:0000256" key="3">
    <source>
        <dbReference type="ARBA" id="ARBA00022603"/>
    </source>
</evidence>
<comment type="similarity">
    <text evidence="1">Belongs to the N(4)/N(6)-methyltransferase family.</text>
</comment>
<dbReference type="PANTHER" id="PTHR30481">
    <property type="entry name" value="DNA ADENINE METHYLASE"/>
    <property type="match status" value="1"/>
</dbReference>
<dbReference type="InterPro" id="IPR012327">
    <property type="entry name" value="MeTrfase_D12"/>
</dbReference>
<comment type="catalytic activity">
    <reaction evidence="6">
        <text>a 2'-deoxyadenosine in DNA + S-adenosyl-L-methionine = an N(6)-methyl-2'-deoxyadenosine in DNA + S-adenosyl-L-homocysteine + H(+)</text>
        <dbReference type="Rhea" id="RHEA:15197"/>
        <dbReference type="Rhea" id="RHEA-COMP:12418"/>
        <dbReference type="Rhea" id="RHEA-COMP:12419"/>
        <dbReference type="ChEBI" id="CHEBI:15378"/>
        <dbReference type="ChEBI" id="CHEBI:57856"/>
        <dbReference type="ChEBI" id="CHEBI:59789"/>
        <dbReference type="ChEBI" id="CHEBI:90615"/>
        <dbReference type="ChEBI" id="CHEBI:90616"/>
        <dbReference type="EC" id="2.1.1.72"/>
    </reaction>
</comment>
<evidence type="ECO:0000256" key="2">
    <source>
        <dbReference type="ARBA" id="ARBA00011900"/>
    </source>
</evidence>
<dbReference type="GO" id="GO:0004519">
    <property type="term" value="F:endonuclease activity"/>
    <property type="evidence" value="ECO:0007669"/>
    <property type="project" value="UniProtKB-KW"/>
</dbReference>
<sequence length="264" mass="30484">MTKPIIPWIGGKRRLADDLIPRFPAHKTYVEVFAGGAALYFMRNPAPVEVINDINGELVNLYRVVQNHLEEFVRQFKWALSSREVFKWLQDTPPRVLTDIQRAARFYYLQQNCFGGKVEGQSFGTATTAPPGLNLLRLEENLSAAHLRLSSAYIENMEWYACIERYDREQTFFYLDPPYWQTEGYGVAFPFAEYERMADLLRTIKGKAIVSLNDHPDIRRVFAGFEIDTCDIKYTVGGNDKPVDRREVIIYSWDRHAEPAGLFG</sequence>
<evidence type="ECO:0000256" key="1">
    <source>
        <dbReference type="ARBA" id="ARBA00006594"/>
    </source>
</evidence>
<evidence type="ECO:0000313" key="8">
    <source>
        <dbReference type="EMBL" id="VVE27883.1"/>
    </source>
</evidence>
<dbReference type="GO" id="GO:0032259">
    <property type="term" value="P:methylation"/>
    <property type="evidence" value="ECO:0007669"/>
    <property type="project" value="UniProtKB-KW"/>
</dbReference>
<dbReference type="PIRSF" id="PIRSF000398">
    <property type="entry name" value="M_m6A_EcoRV"/>
    <property type="match status" value="1"/>
</dbReference>
<feature type="binding site" evidence="7">
    <location>
        <position position="8"/>
    </location>
    <ligand>
        <name>S-adenosyl-L-methionine</name>
        <dbReference type="ChEBI" id="CHEBI:59789"/>
    </ligand>
</feature>
<gene>
    <name evidence="8" type="ORF">PPN31114_03496</name>
</gene>
<evidence type="ECO:0000256" key="5">
    <source>
        <dbReference type="ARBA" id="ARBA00022691"/>
    </source>
</evidence>
<dbReference type="Pfam" id="PF02086">
    <property type="entry name" value="MethyltransfD12"/>
    <property type="match status" value="1"/>
</dbReference>
<accession>A0A5E4WUD0</accession>
<dbReference type="GO" id="GO:1904047">
    <property type="term" value="F:S-adenosyl-L-methionine binding"/>
    <property type="evidence" value="ECO:0007669"/>
    <property type="project" value="TreeGrafter"/>
</dbReference>
<dbReference type="GO" id="GO:0043565">
    <property type="term" value="F:sequence-specific DNA binding"/>
    <property type="evidence" value="ECO:0007669"/>
    <property type="project" value="TreeGrafter"/>
</dbReference>
<dbReference type="SUPFAM" id="SSF53335">
    <property type="entry name" value="S-adenosyl-L-methionine-dependent methyltransferases"/>
    <property type="match status" value="1"/>
</dbReference>
<dbReference type="AlphaFoldDB" id="A0A5E4WUD0"/>
<dbReference type="PANTHER" id="PTHR30481:SF4">
    <property type="entry name" value="SITE-SPECIFIC DNA-METHYLTRANSFERASE (ADENINE-SPECIFIC)"/>
    <property type="match status" value="1"/>
</dbReference>
<dbReference type="InterPro" id="IPR023095">
    <property type="entry name" value="Ade_MeTrfase_dom_2"/>
</dbReference>
<dbReference type="GO" id="GO:0009007">
    <property type="term" value="F:site-specific DNA-methyltransferase (adenine-specific) activity"/>
    <property type="evidence" value="ECO:0007669"/>
    <property type="project" value="UniProtKB-EC"/>
</dbReference>
<keyword evidence="8" id="KW-0540">Nuclease</keyword>
<evidence type="ECO:0000256" key="4">
    <source>
        <dbReference type="ARBA" id="ARBA00022679"/>
    </source>
</evidence>
<keyword evidence="4" id="KW-0808">Transferase</keyword>
<proteinExistence type="inferred from homology"/>
<keyword evidence="5" id="KW-0949">S-adenosyl-L-methionine</keyword>
<organism evidence="8 9">
    <name type="scientific">Pandoraea pneumonica</name>
    <dbReference type="NCBI Taxonomy" id="2508299"/>
    <lineage>
        <taxon>Bacteria</taxon>
        <taxon>Pseudomonadati</taxon>
        <taxon>Pseudomonadota</taxon>
        <taxon>Betaproteobacteria</taxon>
        <taxon>Burkholderiales</taxon>
        <taxon>Burkholderiaceae</taxon>
        <taxon>Pandoraea</taxon>
    </lineage>
</organism>
<keyword evidence="8" id="KW-0255">Endonuclease</keyword>
<dbReference type="Proteomes" id="UP000366945">
    <property type="component" value="Unassembled WGS sequence"/>
</dbReference>
<dbReference type="InterPro" id="IPR029063">
    <property type="entry name" value="SAM-dependent_MTases_sf"/>
</dbReference>